<keyword evidence="7" id="KW-1185">Reference proteome</keyword>
<dbReference type="AlphaFoldDB" id="A0A8C0VQ57"/>
<dbReference type="Gene3D" id="1.20.1160.20">
    <property type="match status" value="1"/>
</dbReference>
<dbReference type="Pfam" id="PF00595">
    <property type="entry name" value="PDZ"/>
    <property type="match status" value="1"/>
</dbReference>
<dbReference type="CDD" id="cd07357">
    <property type="entry name" value="HN_L-whirlin_R2_like"/>
    <property type="match status" value="1"/>
</dbReference>
<dbReference type="CDD" id="cd06742">
    <property type="entry name" value="PDZ3_FL-whirlin-like"/>
    <property type="match status" value="1"/>
</dbReference>
<evidence type="ECO:0000256" key="3">
    <source>
        <dbReference type="ARBA" id="ARBA00023273"/>
    </source>
</evidence>
<sequence>MNFWGHLPPAIPKILLPVRFPAPPCSVTHRQRGLVGRARGRGAPGCSPAVSAGHCQPQGCHCPLQPSLLSLQPVFYRGLAGSQVTLSTMVNQTRVMLEEQARHLLNEQERATMGYYLDEYKEGNISVDALVMALFELLNTQAKFSLLSEVRGVISPQDLDRFDNLVLKREIESMKARQPAGPSTDSYSMMSYSDTVSSSSSHFTATTVSSARVGPSCLLPFLSDDVSSFPEEPPNFKPPPPPSAPQSLDPSSSQHRLPGKDKPKRPSSESSQSGLFFVAPRNPSPPPSTPEKDTVSVTSTASTSTEDSAPSAIYATISPSPHGSRRPADGSPQAVANQHFIMVEVHQPNSEPDVNEVRPLPQARASTLSQLSDSGQTLSEDSGVDIGEVETSGKDKSRQPGPGKSRSLKEATRSEGAAEGASKPPGLLEPTSCLIRVSKSAPTLGIAIEGGANTRQPLPRIVTIQRGGSAHNCGKLKVGHVILEVNGTGLRGKEHREAARIIAEAFKLKEKDYIDFLVTEFNVAL</sequence>
<dbReference type="PANTHER" id="PTHR23116">
    <property type="entry name" value="PDZ DOMAIN CONTAINING WHIRLIN AND HARMONIN-RELATED"/>
    <property type="match status" value="1"/>
</dbReference>
<comment type="subcellular location">
    <subcellularLocation>
        <location evidence="1">Cell projection</location>
    </subcellularLocation>
</comment>
<evidence type="ECO:0000256" key="4">
    <source>
        <dbReference type="SAM" id="MobiDB-lite"/>
    </source>
</evidence>
<feature type="compositionally biased region" description="Pro residues" evidence="4">
    <location>
        <begin position="231"/>
        <end position="244"/>
    </location>
</feature>
<accession>A0A8C0VQ57</accession>
<dbReference type="InterPro" id="IPR036034">
    <property type="entry name" value="PDZ_sf"/>
</dbReference>
<reference evidence="6" key="2">
    <citation type="submission" date="2025-09" db="UniProtKB">
        <authorList>
            <consortium name="Ensembl"/>
        </authorList>
    </citation>
    <scope>IDENTIFICATION</scope>
</reference>
<feature type="domain" description="PDZ" evidence="5">
    <location>
        <begin position="434"/>
        <end position="505"/>
    </location>
</feature>
<feature type="region of interest" description="Disordered" evidence="4">
    <location>
        <begin position="228"/>
        <end position="429"/>
    </location>
</feature>
<proteinExistence type="predicted"/>
<name>A0A8C0VQ57_CYACU</name>
<dbReference type="InterPro" id="IPR051844">
    <property type="entry name" value="USH2_Complex_Protein"/>
</dbReference>
<dbReference type="Proteomes" id="UP000694410">
    <property type="component" value="Unplaced"/>
</dbReference>
<dbReference type="FunFam" id="2.30.42.10:FF:000079">
    <property type="entry name" value="Whirlin a"/>
    <property type="match status" value="1"/>
</dbReference>
<dbReference type="GO" id="GO:0002142">
    <property type="term" value="C:stereocilia ankle link complex"/>
    <property type="evidence" value="ECO:0007669"/>
    <property type="project" value="TreeGrafter"/>
</dbReference>
<keyword evidence="2" id="KW-0677">Repeat</keyword>
<protein>
    <submittedName>
        <fullName evidence="6">Whirlin</fullName>
    </submittedName>
</protein>
<reference evidence="6" key="1">
    <citation type="submission" date="2025-08" db="UniProtKB">
        <authorList>
            <consortium name="Ensembl"/>
        </authorList>
    </citation>
    <scope>IDENTIFICATION</scope>
</reference>
<evidence type="ECO:0000313" key="6">
    <source>
        <dbReference type="Ensembl" id="ENSCCEP00000027399.1"/>
    </source>
</evidence>
<dbReference type="InterPro" id="IPR033028">
    <property type="entry name" value="Whirlin_HN-like_dom2"/>
</dbReference>
<dbReference type="SMART" id="SM00228">
    <property type="entry name" value="PDZ"/>
    <property type="match status" value="1"/>
</dbReference>
<evidence type="ECO:0000256" key="1">
    <source>
        <dbReference type="ARBA" id="ARBA00004316"/>
    </source>
</evidence>
<keyword evidence="3" id="KW-0966">Cell projection</keyword>
<organism evidence="6 7">
    <name type="scientific">Cyanistes caeruleus</name>
    <name type="common">Eurasian blue tit</name>
    <name type="synonym">Parus caeruleus</name>
    <dbReference type="NCBI Taxonomy" id="156563"/>
    <lineage>
        <taxon>Eukaryota</taxon>
        <taxon>Metazoa</taxon>
        <taxon>Chordata</taxon>
        <taxon>Craniata</taxon>
        <taxon>Vertebrata</taxon>
        <taxon>Euteleostomi</taxon>
        <taxon>Archelosauria</taxon>
        <taxon>Archosauria</taxon>
        <taxon>Dinosauria</taxon>
        <taxon>Saurischia</taxon>
        <taxon>Theropoda</taxon>
        <taxon>Coelurosauria</taxon>
        <taxon>Aves</taxon>
        <taxon>Neognathae</taxon>
        <taxon>Neoaves</taxon>
        <taxon>Telluraves</taxon>
        <taxon>Australaves</taxon>
        <taxon>Passeriformes</taxon>
        <taxon>Paridae</taxon>
        <taxon>Cyanistes</taxon>
    </lineage>
</organism>
<dbReference type="PANTHER" id="PTHR23116:SF37">
    <property type="entry name" value="WHIRLIN"/>
    <property type="match status" value="1"/>
</dbReference>
<feature type="compositionally biased region" description="Low complexity" evidence="4">
    <location>
        <begin position="295"/>
        <end position="309"/>
    </location>
</feature>
<dbReference type="PROSITE" id="PS50106">
    <property type="entry name" value="PDZ"/>
    <property type="match status" value="1"/>
</dbReference>
<feature type="compositionally biased region" description="Polar residues" evidence="4">
    <location>
        <begin position="364"/>
        <end position="380"/>
    </location>
</feature>
<dbReference type="SUPFAM" id="SSF50156">
    <property type="entry name" value="PDZ domain-like"/>
    <property type="match status" value="1"/>
</dbReference>
<feature type="compositionally biased region" description="Basic and acidic residues" evidence="4">
    <location>
        <begin position="258"/>
        <end position="267"/>
    </location>
</feature>
<dbReference type="GO" id="GO:0005929">
    <property type="term" value="C:cilium"/>
    <property type="evidence" value="ECO:0007669"/>
    <property type="project" value="TreeGrafter"/>
</dbReference>
<dbReference type="GO" id="GO:0001917">
    <property type="term" value="C:photoreceptor inner segment"/>
    <property type="evidence" value="ECO:0007669"/>
    <property type="project" value="TreeGrafter"/>
</dbReference>
<dbReference type="GO" id="GO:0007605">
    <property type="term" value="P:sensory perception of sound"/>
    <property type="evidence" value="ECO:0007669"/>
    <property type="project" value="TreeGrafter"/>
</dbReference>
<dbReference type="FunFam" id="1.20.1160.20:FF:000002">
    <property type="entry name" value="Whirlin a"/>
    <property type="match status" value="1"/>
</dbReference>
<dbReference type="Gene3D" id="2.30.42.10">
    <property type="match status" value="1"/>
</dbReference>
<dbReference type="Ensembl" id="ENSCCET00000040618.1">
    <property type="protein sequence ID" value="ENSCCEP00000027399.1"/>
    <property type="gene ID" value="ENSCCEG00000023922.1"/>
</dbReference>
<dbReference type="GO" id="GO:0005886">
    <property type="term" value="C:plasma membrane"/>
    <property type="evidence" value="ECO:0007669"/>
    <property type="project" value="TreeGrafter"/>
</dbReference>
<evidence type="ECO:0000313" key="7">
    <source>
        <dbReference type="Proteomes" id="UP000694410"/>
    </source>
</evidence>
<evidence type="ECO:0000259" key="5">
    <source>
        <dbReference type="PROSITE" id="PS50106"/>
    </source>
</evidence>
<dbReference type="GO" id="GO:0032426">
    <property type="term" value="C:stereocilium tip"/>
    <property type="evidence" value="ECO:0007669"/>
    <property type="project" value="TreeGrafter"/>
</dbReference>
<dbReference type="GO" id="GO:0060088">
    <property type="term" value="P:auditory receptor cell stereocilium organization"/>
    <property type="evidence" value="ECO:0007669"/>
    <property type="project" value="TreeGrafter"/>
</dbReference>
<dbReference type="InterPro" id="IPR001478">
    <property type="entry name" value="PDZ"/>
</dbReference>
<evidence type="ECO:0000256" key="2">
    <source>
        <dbReference type="ARBA" id="ARBA00022737"/>
    </source>
</evidence>